<comment type="caution">
    <text evidence="3">The sequence shown here is derived from an EMBL/GenBank/DDBJ whole genome shotgun (WGS) entry which is preliminary data.</text>
</comment>
<dbReference type="Pfam" id="PF08241">
    <property type="entry name" value="Methyltransf_11"/>
    <property type="match status" value="1"/>
</dbReference>
<keyword evidence="1" id="KW-0472">Membrane</keyword>
<dbReference type="EMBL" id="JAYMYS010000004">
    <property type="protein sequence ID" value="KAK7395427.1"/>
    <property type="molecule type" value="Genomic_DNA"/>
</dbReference>
<evidence type="ECO:0000313" key="3">
    <source>
        <dbReference type="EMBL" id="KAK7395427.1"/>
    </source>
</evidence>
<feature type="domain" description="Methyltransferase type 11" evidence="2">
    <location>
        <begin position="112"/>
        <end position="192"/>
    </location>
</feature>
<dbReference type="PANTHER" id="PTHR45085:SF3">
    <property type="entry name" value="S-ADENOSYL-L-METHIONINE-DEPENDENT METHYLTRANSFERASES SUPERFAMILY PROTEIN"/>
    <property type="match status" value="1"/>
</dbReference>
<name>A0AAN9XJN5_PSOTE</name>
<reference evidence="3 4" key="1">
    <citation type="submission" date="2024-01" db="EMBL/GenBank/DDBJ databases">
        <title>The genomes of 5 underutilized Papilionoideae crops provide insights into root nodulation and disease resistanc.</title>
        <authorList>
            <person name="Jiang F."/>
        </authorList>
    </citation>
    <scope>NUCLEOTIDE SEQUENCE [LARGE SCALE GENOMIC DNA]</scope>
    <source>
        <strain evidence="3">DUOXIRENSHENG_FW03</strain>
        <tissue evidence="3">Leaves</tissue>
    </source>
</reference>
<organism evidence="3 4">
    <name type="scientific">Psophocarpus tetragonolobus</name>
    <name type="common">Winged bean</name>
    <name type="synonym">Dolichos tetragonolobus</name>
    <dbReference type="NCBI Taxonomy" id="3891"/>
    <lineage>
        <taxon>Eukaryota</taxon>
        <taxon>Viridiplantae</taxon>
        <taxon>Streptophyta</taxon>
        <taxon>Embryophyta</taxon>
        <taxon>Tracheophyta</taxon>
        <taxon>Spermatophyta</taxon>
        <taxon>Magnoliopsida</taxon>
        <taxon>eudicotyledons</taxon>
        <taxon>Gunneridae</taxon>
        <taxon>Pentapetalae</taxon>
        <taxon>rosids</taxon>
        <taxon>fabids</taxon>
        <taxon>Fabales</taxon>
        <taxon>Fabaceae</taxon>
        <taxon>Papilionoideae</taxon>
        <taxon>50 kb inversion clade</taxon>
        <taxon>NPAAA clade</taxon>
        <taxon>indigoferoid/millettioid clade</taxon>
        <taxon>Phaseoleae</taxon>
        <taxon>Psophocarpus</taxon>
    </lineage>
</organism>
<evidence type="ECO:0000313" key="4">
    <source>
        <dbReference type="Proteomes" id="UP001386955"/>
    </source>
</evidence>
<dbReference type="InterPro" id="IPR013216">
    <property type="entry name" value="Methyltransf_11"/>
</dbReference>
<accession>A0AAN9XJN5</accession>
<gene>
    <name evidence="3" type="ORF">VNO78_15985</name>
</gene>
<dbReference type="GO" id="GO:0008757">
    <property type="term" value="F:S-adenosylmethionine-dependent methyltransferase activity"/>
    <property type="evidence" value="ECO:0007669"/>
    <property type="project" value="InterPro"/>
</dbReference>
<keyword evidence="4" id="KW-1185">Reference proteome</keyword>
<evidence type="ECO:0000259" key="2">
    <source>
        <dbReference type="Pfam" id="PF08241"/>
    </source>
</evidence>
<sequence>MKRSGKYEAVGEERVTDTEIDKFLNRLSFSAIAVASVTLFFLLLHTPDTCIPHHAPHLRFPKSTCDFPTRLQVPPEKRALRLQSTRLWTNKVLSFSLLFRDLPPLRNHSRVLCVSAGAGHQVAALRRLGLDDVTGVEILDSPPLVRRADPHNLPFFDGAFDLAFTAHFDEALFPARFAAEMQRVVRPGGACLLLVAESGADEVREIVQLFRNSNLVRSSDVLVSGIRMTSILVRTIENSS</sequence>
<proteinExistence type="predicted"/>
<feature type="transmembrane region" description="Helical" evidence="1">
    <location>
        <begin position="23"/>
        <end position="44"/>
    </location>
</feature>
<keyword evidence="1" id="KW-0812">Transmembrane</keyword>
<dbReference type="Proteomes" id="UP001386955">
    <property type="component" value="Unassembled WGS sequence"/>
</dbReference>
<protein>
    <recommendedName>
        <fullName evidence="2">Methyltransferase type 11 domain-containing protein</fullName>
    </recommendedName>
</protein>
<dbReference type="AlphaFoldDB" id="A0AAN9XJN5"/>
<dbReference type="CDD" id="cd02440">
    <property type="entry name" value="AdoMet_MTases"/>
    <property type="match status" value="1"/>
</dbReference>
<dbReference type="PANTHER" id="PTHR45085">
    <property type="entry name" value="F21J9.14"/>
    <property type="match status" value="1"/>
</dbReference>
<evidence type="ECO:0000256" key="1">
    <source>
        <dbReference type="SAM" id="Phobius"/>
    </source>
</evidence>
<dbReference type="InterPro" id="IPR029063">
    <property type="entry name" value="SAM-dependent_MTases_sf"/>
</dbReference>
<keyword evidence="1" id="KW-1133">Transmembrane helix</keyword>
<dbReference type="Gene3D" id="3.40.50.150">
    <property type="entry name" value="Vaccinia Virus protein VP39"/>
    <property type="match status" value="1"/>
</dbReference>
<dbReference type="SUPFAM" id="SSF53335">
    <property type="entry name" value="S-adenosyl-L-methionine-dependent methyltransferases"/>
    <property type="match status" value="1"/>
</dbReference>